<reference evidence="1" key="1">
    <citation type="journal article" date="2014" name="Front. Microbiol.">
        <title>High frequency of phylogenetically diverse reductive dehalogenase-homologous genes in deep subseafloor sedimentary metagenomes.</title>
        <authorList>
            <person name="Kawai M."/>
            <person name="Futagami T."/>
            <person name="Toyoda A."/>
            <person name="Takaki Y."/>
            <person name="Nishi S."/>
            <person name="Hori S."/>
            <person name="Arai W."/>
            <person name="Tsubouchi T."/>
            <person name="Morono Y."/>
            <person name="Uchiyama I."/>
            <person name="Ito T."/>
            <person name="Fujiyama A."/>
            <person name="Inagaki F."/>
            <person name="Takami H."/>
        </authorList>
    </citation>
    <scope>NUCLEOTIDE SEQUENCE</scope>
    <source>
        <strain evidence="1">Expedition CK06-06</strain>
    </source>
</reference>
<dbReference type="EMBL" id="BARW01032017">
    <property type="protein sequence ID" value="GAJ08674.1"/>
    <property type="molecule type" value="Genomic_DNA"/>
</dbReference>
<feature type="non-terminal residue" evidence="1">
    <location>
        <position position="1"/>
    </location>
</feature>
<sequence length="30" mass="3265">LAGLKKIKPRAGIQPCYSGLQVTGHRYLPV</sequence>
<proteinExistence type="predicted"/>
<gene>
    <name evidence="1" type="ORF">S12H4_50777</name>
</gene>
<name>X1TTU4_9ZZZZ</name>
<comment type="caution">
    <text evidence="1">The sequence shown here is derived from an EMBL/GenBank/DDBJ whole genome shotgun (WGS) entry which is preliminary data.</text>
</comment>
<dbReference type="AlphaFoldDB" id="X1TTU4"/>
<accession>X1TTU4</accession>
<dbReference type="AntiFam" id="ANF00028">
    <property type="entry name" value="Antisense to SRP RNA"/>
</dbReference>
<protein>
    <submittedName>
        <fullName evidence="1">Uncharacterized protein</fullName>
    </submittedName>
</protein>
<evidence type="ECO:0000313" key="1">
    <source>
        <dbReference type="EMBL" id="GAJ08674.1"/>
    </source>
</evidence>
<organism evidence="1">
    <name type="scientific">marine sediment metagenome</name>
    <dbReference type="NCBI Taxonomy" id="412755"/>
    <lineage>
        <taxon>unclassified sequences</taxon>
        <taxon>metagenomes</taxon>
        <taxon>ecological metagenomes</taxon>
    </lineage>
</organism>